<feature type="compositionally biased region" description="Basic residues" evidence="1">
    <location>
        <begin position="16"/>
        <end position="25"/>
    </location>
</feature>
<dbReference type="RefSeq" id="WP_210580687.1">
    <property type="nucleotide sequence ID" value="NZ_LK995520.1"/>
</dbReference>
<sequence length="331" mass="35884">MTSDPVSANAPEPTSARRRSGSRVARVRGRLSLPTLRRSTSLLDGRHRSVFVGHGQDFDDLSTYRPGDDVTDIDWKASARIGQPVIKRYQRESNLPLVLAVDTGRTMAAQAPSGEDKRDLVLAVAEVFAYLARLRGDTVALVAADTARVVSRPPRAGSEHAEMILSLVQRQLDNLTRGDELAPGAPGPALSTLLERVGTWHRRRSLVVLITDTSHPDAAADPAVVDRLRRLSAQHELIAIQIADDNPLAPGRGRARDVELTGEIPAFLREDVKLAASLAATEGARRAAVTALLDARHIEHTAIHSDATLVDSIASLLARQRLASRRGRGRR</sequence>
<proteinExistence type="predicted"/>
<name>A0A1L7RPW0_9ACTO</name>
<accession>A0A1L7RPW0</accession>
<dbReference type="InterPro" id="IPR036465">
    <property type="entry name" value="vWFA_dom_sf"/>
</dbReference>
<feature type="region of interest" description="Disordered" evidence="1">
    <location>
        <begin position="1"/>
        <end position="25"/>
    </location>
</feature>
<gene>
    <name evidence="3" type="ORF">AAM4_1890</name>
</gene>
<dbReference type="PANTHER" id="PTHR33608:SF6">
    <property type="entry name" value="BLL2464 PROTEIN"/>
    <property type="match status" value="1"/>
</dbReference>
<organism evidence="3">
    <name type="scientific">Actinomyces succiniciruminis</name>
    <dbReference type="NCBI Taxonomy" id="1522002"/>
    <lineage>
        <taxon>Bacteria</taxon>
        <taxon>Bacillati</taxon>
        <taxon>Actinomycetota</taxon>
        <taxon>Actinomycetes</taxon>
        <taxon>Actinomycetales</taxon>
        <taxon>Actinomycetaceae</taxon>
        <taxon>Actinomyces</taxon>
    </lineage>
</organism>
<protein>
    <submittedName>
        <fullName evidence="3">UbiD decarboxylase</fullName>
    </submittedName>
</protein>
<evidence type="ECO:0000313" key="3">
    <source>
        <dbReference type="EMBL" id="CED91722.1"/>
    </source>
</evidence>
<dbReference type="InterPro" id="IPR002881">
    <property type="entry name" value="DUF58"/>
</dbReference>
<dbReference type="SUPFAM" id="SSF53300">
    <property type="entry name" value="vWA-like"/>
    <property type="match status" value="1"/>
</dbReference>
<evidence type="ECO:0000256" key="1">
    <source>
        <dbReference type="SAM" id="MobiDB-lite"/>
    </source>
</evidence>
<dbReference type="EMBL" id="LK995520">
    <property type="protein sequence ID" value="CED91722.1"/>
    <property type="molecule type" value="Genomic_DNA"/>
</dbReference>
<dbReference type="PANTHER" id="PTHR33608">
    <property type="entry name" value="BLL2464 PROTEIN"/>
    <property type="match status" value="1"/>
</dbReference>
<feature type="domain" description="DUF58" evidence="2">
    <location>
        <begin position="63"/>
        <end position="246"/>
    </location>
</feature>
<dbReference type="Pfam" id="PF01882">
    <property type="entry name" value="DUF58"/>
    <property type="match status" value="1"/>
</dbReference>
<evidence type="ECO:0000259" key="2">
    <source>
        <dbReference type="Pfam" id="PF01882"/>
    </source>
</evidence>
<reference evidence="3" key="1">
    <citation type="submission" date="2014-07" db="EMBL/GenBank/DDBJ databases">
        <authorList>
            <person name="Zhang J.E."/>
            <person name="Yang H."/>
            <person name="Guo J."/>
            <person name="Deng Z."/>
            <person name="Luo H."/>
            <person name="Luo M."/>
            <person name="Zhao B."/>
        </authorList>
    </citation>
    <scope>NUCLEOTIDE SEQUENCE</scope>
    <source>
        <strain evidence="3">AM4</strain>
    </source>
</reference>
<dbReference type="AlphaFoldDB" id="A0A1L7RPW0"/>